<dbReference type="Proteomes" id="UP000314294">
    <property type="component" value="Unassembled WGS sequence"/>
</dbReference>
<dbReference type="AlphaFoldDB" id="A0A4Z2FHP1"/>
<proteinExistence type="predicted"/>
<comment type="caution">
    <text evidence="1">The sequence shown here is derived from an EMBL/GenBank/DDBJ whole genome shotgun (WGS) entry which is preliminary data.</text>
</comment>
<accession>A0A4Z2FHP1</accession>
<reference evidence="1 2" key="1">
    <citation type="submission" date="2019-03" db="EMBL/GenBank/DDBJ databases">
        <title>First draft genome of Liparis tanakae, snailfish: a comprehensive survey of snailfish specific genes.</title>
        <authorList>
            <person name="Kim W."/>
            <person name="Song I."/>
            <person name="Jeong J.-H."/>
            <person name="Kim D."/>
            <person name="Kim S."/>
            <person name="Ryu S."/>
            <person name="Song J.Y."/>
            <person name="Lee S.K."/>
        </authorList>
    </citation>
    <scope>NUCLEOTIDE SEQUENCE [LARGE SCALE GENOMIC DNA]</scope>
    <source>
        <tissue evidence="1">Muscle</tissue>
    </source>
</reference>
<evidence type="ECO:0000313" key="2">
    <source>
        <dbReference type="Proteomes" id="UP000314294"/>
    </source>
</evidence>
<protein>
    <submittedName>
        <fullName evidence="1">Uncharacterized protein</fullName>
    </submittedName>
</protein>
<sequence length="232" mass="25989">MVDDPVPDSVHHKIKRLPRYSYSYSYISPPPSGHRADSPLISFKDLHAQKVSAGLFVAIVWFEPLFFRPRRLRCATFFLNAAQGDGADRGMFKSPSPAGRGPPWVRNRIKDVEIKNEGFVKRDVAQHPVKRLSLQKALGTFQPGLLTLSRVLSRSLSVEGSNSEARRMLKPSIQHLKAPGPTKHCGSVYRFCSMALHTPPRPFRGAESTCLNHQKRHRCTLSAGYGTTERDS</sequence>
<evidence type="ECO:0000313" key="1">
    <source>
        <dbReference type="EMBL" id="TNN40425.1"/>
    </source>
</evidence>
<keyword evidence="2" id="KW-1185">Reference proteome</keyword>
<dbReference type="EMBL" id="SRLO01001191">
    <property type="protein sequence ID" value="TNN40425.1"/>
    <property type="molecule type" value="Genomic_DNA"/>
</dbReference>
<gene>
    <name evidence="1" type="ORF">EYF80_049412</name>
</gene>
<organism evidence="1 2">
    <name type="scientific">Liparis tanakae</name>
    <name type="common">Tanaka's snailfish</name>
    <dbReference type="NCBI Taxonomy" id="230148"/>
    <lineage>
        <taxon>Eukaryota</taxon>
        <taxon>Metazoa</taxon>
        <taxon>Chordata</taxon>
        <taxon>Craniata</taxon>
        <taxon>Vertebrata</taxon>
        <taxon>Euteleostomi</taxon>
        <taxon>Actinopterygii</taxon>
        <taxon>Neopterygii</taxon>
        <taxon>Teleostei</taxon>
        <taxon>Neoteleostei</taxon>
        <taxon>Acanthomorphata</taxon>
        <taxon>Eupercaria</taxon>
        <taxon>Perciformes</taxon>
        <taxon>Cottioidei</taxon>
        <taxon>Cottales</taxon>
        <taxon>Liparidae</taxon>
        <taxon>Liparis</taxon>
    </lineage>
</organism>
<name>A0A4Z2FHP1_9TELE</name>